<organism evidence="1 2">
    <name type="scientific">Halioxenophilus aromaticivorans</name>
    <dbReference type="NCBI Taxonomy" id="1306992"/>
    <lineage>
        <taxon>Bacteria</taxon>
        <taxon>Pseudomonadati</taxon>
        <taxon>Pseudomonadota</taxon>
        <taxon>Gammaproteobacteria</taxon>
        <taxon>Alteromonadales</taxon>
        <taxon>Alteromonadaceae</taxon>
        <taxon>Halioxenophilus</taxon>
    </lineage>
</organism>
<dbReference type="Pfam" id="PF14518">
    <property type="entry name" value="Haem_oxygenas_2"/>
    <property type="match status" value="1"/>
</dbReference>
<dbReference type="Proteomes" id="UP001409585">
    <property type="component" value="Unassembled WGS sequence"/>
</dbReference>
<name>A0AAV3UAB0_9ALTE</name>
<comment type="caution">
    <text evidence="1">The sequence shown here is derived from an EMBL/GenBank/DDBJ whole genome shotgun (WGS) entry which is preliminary data.</text>
</comment>
<evidence type="ECO:0000313" key="2">
    <source>
        <dbReference type="Proteomes" id="UP001409585"/>
    </source>
</evidence>
<dbReference type="AlphaFoldDB" id="A0AAV3UAB0"/>
<sequence>MDQTQLNPHAQACLRGLMRVWFDFERRLNRIELIKRLETAAFSLEDYQSLLLHLRQQVIEGSRWITRCASSFTRDYADVRSIVIGHANDEHKDYELLEKDYVACGGSLSDIQRGERNPGSDALHGFLMYRASLENPIDLLGAMWMIEGLGDKMATSWAKQIDTALGRELNCTRFLRYHAENDHQHLQRFYQMLHRTCTDQLIADRIEKTAIVVGRLYCLQLEEIDEA</sequence>
<keyword evidence="2" id="KW-1185">Reference proteome</keyword>
<dbReference type="Gene3D" id="1.20.910.10">
    <property type="entry name" value="Heme oxygenase-like"/>
    <property type="match status" value="1"/>
</dbReference>
<dbReference type="RefSeq" id="WP_345428082.1">
    <property type="nucleotide sequence ID" value="NZ_AP031496.1"/>
</dbReference>
<proteinExistence type="predicted"/>
<reference evidence="2" key="1">
    <citation type="journal article" date="2019" name="Int. J. Syst. Evol. Microbiol.">
        <title>The Global Catalogue of Microorganisms (GCM) 10K type strain sequencing project: providing services to taxonomists for standard genome sequencing and annotation.</title>
        <authorList>
            <consortium name="The Broad Institute Genomics Platform"/>
            <consortium name="The Broad Institute Genome Sequencing Center for Infectious Disease"/>
            <person name="Wu L."/>
            <person name="Ma J."/>
        </authorList>
    </citation>
    <scope>NUCLEOTIDE SEQUENCE [LARGE SCALE GENOMIC DNA]</scope>
    <source>
        <strain evidence="2">JCM 19134</strain>
    </source>
</reference>
<gene>
    <name evidence="1" type="ORF">GCM10025791_48590</name>
</gene>
<evidence type="ECO:0000313" key="1">
    <source>
        <dbReference type="EMBL" id="GAA4961370.1"/>
    </source>
</evidence>
<dbReference type="InterPro" id="IPR016084">
    <property type="entry name" value="Haem_Oase-like_multi-hlx"/>
</dbReference>
<dbReference type="SUPFAM" id="SSF48613">
    <property type="entry name" value="Heme oxygenase-like"/>
    <property type="match status" value="1"/>
</dbReference>
<dbReference type="EMBL" id="BAABLX010000080">
    <property type="protein sequence ID" value="GAA4961370.1"/>
    <property type="molecule type" value="Genomic_DNA"/>
</dbReference>
<accession>A0AAV3UAB0</accession>
<protein>
    <submittedName>
        <fullName evidence="1">3-oxoacyl-ACP synthase</fullName>
    </submittedName>
</protein>